<proteinExistence type="predicted"/>
<name>A0A538UDQ9_UNCEI</name>
<reference evidence="1 2" key="1">
    <citation type="journal article" date="2019" name="Nat. Microbiol.">
        <title>Mediterranean grassland soil C-N compound turnover is dependent on rainfall and depth, and is mediated by genomically divergent microorganisms.</title>
        <authorList>
            <person name="Diamond S."/>
            <person name="Andeer P.F."/>
            <person name="Li Z."/>
            <person name="Crits-Christoph A."/>
            <person name="Burstein D."/>
            <person name="Anantharaman K."/>
            <person name="Lane K.R."/>
            <person name="Thomas B.C."/>
            <person name="Pan C."/>
            <person name="Northen T.R."/>
            <person name="Banfield J.F."/>
        </authorList>
    </citation>
    <scope>NUCLEOTIDE SEQUENCE [LARGE SCALE GENOMIC DNA]</scope>
    <source>
        <strain evidence="1">WS_11</strain>
    </source>
</reference>
<dbReference type="Proteomes" id="UP000319771">
    <property type="component" value="Unassembled WGS sequence"/>
</dbReference>
<protein>
    <submittedName>
        <fullName evidence="1">GNAT family N-acetyltransferase</fullName>
    </submittedName>
</protein>
<comment type="caution">
    <text evidence="1">The sequence shown here is derived from an EMBL/GenBank/DDBJ whole genome shotgun (WGS) entry which is preliminary data.</text>
</comment>
<accession>A0A538UDQ9</accession>
<keyword evidence="1" id="KW-0808">Transferase</keyword>
<sequence>MLELRERDFRAFFDTPEQVYGRESPFVSVFDQDLKRFLDCRKNPLLREFGALTFFTAHRDGRPVGRLTAHVHDLSNRRHGWNRSCFGYFDCAEDPEAARLLLDAAERWGRERGHDEIWGNFNLTAMAPAGVMTEGFEHPPYSDQLWNPPHIPALLERAGYAREFPMSQLEIVLSSVDLDALVRPEDRALRADPRFTWSRLEVRGLQRLLPEICDAFNDGFDANPMFVPLTHEEFQFQAKDLSWVIDPRLSSIVREGPEMVGLLLCIPDLNPLLRACRSRFGPLTLPRLLMYRRRCRRAVVIIQAVRRRLQHRGLGAVMIHEMLAALRGAGYETLGITWIADVNAASLRGAMRSGARVMHRLHLFRKPLR</sequence>
<dbReference type="PANTHER" id="PTHR41368">
    <property type="entry name" value="PROTEIN YGHO"/>
    <property type="match status" value="1"/>
</dbReference>
<gene>
    <name evidence="1" type="ORF">E6K81_01730</name>
</gene>
<dbReference type="AlphaFoldDB" id="A0A538UDQ9"/>
<evidence type="ECO:0000313" key="1">
    <source>
        <dbReference type="EMBL" id="TMQ74034.1"/>
    </source>
</evidence>
<dbReference type="GO" id="GO:0016740">
    <property type="term" value="F:transferase activity"/>
    <property type="evidence" value="ECO:0007669"/>
    <property type="project" value="UniProtKB-KW"/>
</dbReference>
<dbReference type="EMBL" id="VBPB01000021">
    <property type="protein sequence ID" value="TMQ74034.1"/>
    <property type="molecule type" value="Genomic_DNA"/>
</dbReference>
<dbReference type="PANTHER" id="PTHR41368:SF1">
    <property type="entry name" value="PROTEIN YGHO"/>
    <property type="match status" value="1"/>
</dbReference>
<dbReference type="Gene3D" id="3.40.630.30">
    <property type="match status" value="1"/>
</dbReference>
<dbReference type="InterPro" id="IPR016181">
    <property type="entry name" value="Acyl_CoA_acyltransferase"/>
</dbReference>
<dbReference type="InterPro" id="IPR039968">
    <property type="entry name" value="BcerS-like"/>
</dbReference>
<dbReference type="SUPFAM" id="SSF55729">
    <property type="entry name" value="Acyl-CoA N-acyltransferases (Nat)"/>
    <property type="match status" value="1"/>
</dbReference>
<organism evidence="1 2">
    <name type="scientific">Eiseniibacteriota bacterium</name>
    <dbReference type="NCBI Taxonomy" id="2212470"/>
    <lineage>
        <taxon>Bacteria</taxon>
        <taxon>Candidatus Eiseniibacteriota</taxon>
    </lineage>
</organism>
<evidence type="ECO:0000313" key="2">
    <source>
        <dbReference type="Proteomes" id="UP000319771"/>
    </source>
</evidence>